<feature type="region of interest" description="Disordered" evidence="1">
    <location>
        <begin position="1"/>
        <end position="254"/>
    </location>
</feature>
<feature type="compositionally biased region" description="Basic and acidic residues" evidence="1">
    <location>
        <begin position="57"/>
        <end position="111"/>
    </location>
</feature>
<comment type="caution">
    <text evidence="2">The sequence shown here is derived from an EMBL/GenBank/DDBJ whole genome shotgun (WGS) entry which is preliminary data.</text>
</comment>
<feature type="compositionally biased region" description="Basic and acidic residues" evidence="1">
    <location>
        <begin position="185"/>
        <end position="208"/>
    </location>
</feature>
<dbReference type="InterPro" id="IPR021973">
    <property type="entry name" value="SprA-related"/>
</dbReference>
<dbReference type="Proteomes" id="UP000321523">
    <property type="component" value="Unassembled WGS sequence"/>
</dbReference>
<evidence type="ECO:0008006" key="4">
    <source>
        <dbReference type="Google" id="ProtNLM"/>
    </source>
</evidence>
<gene>
    <name evidence="2" type="ORF">SAE02_30700</name>
</gene>
<feature type="compositionally biased region" description="Polar residues" evidence="1">
    <location>
        <begin position="120"/>
        <end position="130"/>
    </location>
</feature>
<proteinExistence type="predicted"/>
<sequence length="278" mass="28178">MITNVSSLQRPLYAAPQRGRDGAAQGTGLAGADGETSASTDGNAATRDYKGAGNAKGDAKGAKGLKGGKDDKDTGGDGEKRDASGLTEGERKQLKELKARDTEVRNHENAHKASGGQLAGSPSYTYQTGPDGQRYAIGGEVSIDVSPEDDPAATIAKMERVSRAATSPAEPSPQDFKVAAAARRMMAEAQRDLDAAKLDEMKGGDDSVKGAAGNSATDPAGQGGRAEEAGQSGPHDGKSGEKEQAKASSAAAVATAMQAYQSAAALVRSSRAQSGINA</sequence>
<evidence type="ECO:0000313" key="3">
    <source>
        <dbReference type="Proteomes" id="UP000321523"/>
    </source>
</evidence>
<accession>A0A512DQZ7</accession>
<dbReference type="EMBL" id="BJYZ01000013">
    <property type="protein sequence ID" value="GEO38922.1"/>
    <property type="molecule type" value="Genomic_DNA"/>
</dbReference>
<keyword evidence="3" id="KW-1185">Reference proteome</keyword>
<dbReference type="OrthoDB" id="9812722at2"/>
<dbReference type="Pfam" id="PF12118">
    <property type="entry name" value="SprA-related"/>
    <property type="match status" value="1"/>
</dbReference>
<evidence type="ECO:0000313" key="2">
    <source>
        <dbReference type="EMBL" id="GEO38922.1"/>
    </source>
</evidence>
<feature type="compositionally biased region" description="Basic and acidic residues" evidence="1">
    <location>
        <begin position="235"/>
        <end position="245"/>
    </location>
</feature>
<evidence type="ECO:0000256" key="1">
    <source>
        <dbReference type="SAM" id="MobiDB-lite"/>
    </source>
</evidence>
<name>A0A512DQZ7_9PROT</name>
<reference evidence="2 3" key="1">
    <citation type="submission" date="2019-07" db="EMBL/GenBank/DDBJ databases">
        <title>Whole genome shotgun sequence of Skermanella aerolata NBRC 106429.</title>
        <authorList>
            <person name="Hosoyama A."/>
            <person name="Uohara A."/>
            <person name="Ohji S."/>
            <person name="Ichikawa N."/>
        </authorList>
    </citation>
    <scope>NUCLEOTIDE SEQUENCE [LARGE SCALE GENOMIC DNA]</scope>
    <source>
        <strain evidence="2 3">NBRC 106429</strain>
    </source>
</reference>
<organism evidence="2 3">
    <name type="scientific">Skermanella aerolata</name>
    <dbReference type="NCBI Taxonomy" id="393310"/>
    <lineage>
        <taxon>Bacteria</taxon>
        <taxon>Pseudomonadati</taxon>
        <taxon>Pseudomonadota</taxon>
        <taxon>Alphaproteobacteria</taxon>
        <taxon>Rhodospirillales</taxon>
        <taxon>Azospirillaceae</taxon>
        <taxon>Skermanella</taxon>
    </lineage>
</organism>
<protein>
    <recommendedName>
        <fullName evidence="4">SprA-related family protein</fullName>
    </recommendedName>
</protein>
<dbReference type="AlphaFoldDB" id="A0A512DQZ7"/>
<dbReference type="RefSeq" id="WP_052831116.1">
    <property type="nucleotide sequence ID" value="NZ_BJYZ01000013.1"/>
</dbReference>